<keyword evidence="4" id="KW-1185">Reference proteome</keyword>
<dbReference type="Proteomes" id="UP000182783">
    <property type="component" value="Unassembled WGS sequence"/>
</dbReference>
<dbReference type="SMART" id="SM00530">
    <property type="entry name" value="HTH_XRE"/>
    <property type="match status" value="1"/>
</dbReference>
<dbReference type="OrthoDB" id="2360592at2"/>
<dbReference type="InterPro" id="IPR010057">
    <property type="entry name" value="Transcription_activator_Rgg_C"/>
</dbReference>
<dbReference type="Gene3D" id="1.25.40.10">
    <property type="entry name" value="Tetratricopeptide repeat domain"/>
    <property type="match status" value="1"/>
</dbReference>
<protein>
    <submittedName>
        <fullName evidence="3">Transcriptional activator, Rgg/GadR/MutR family, C-terminal domain-containing protein</fullName>
    </submittedName>
</protein>
<dbReference type="Proteomes" id="UP000070252">
    <property type="component" value="Unassembled WGS sequence"/>
</dbReference>
<dbReference type="InterPro" id="IPR010982">
    <property type="entry name" value="Lambda_DNA-bd_dom_sf"/>
</dbReference>
<dbReference type="InterPro" id="IPR053163">
    <property type="entry name" value="HTH-type_regulator_Rgg"/>
</dbReference>
<dbReference type="Pfam" id="PF01381">
    <property type="entry name" value="HTH_3"/>
    <property type="match status" value="1"/>
</dbReference>
<dbReference type="RefSeq" id="WP_062519089.1">
    <property type="nucleotide sequence ID" value="NZ_CP048429.1"/>
</dbReference>
<reference evidence="2 4" key="1">
    <citation type="submission" date="2015-08" db="EMBL/GenBank/DDBJ databases">
        <title>Genome of Paenibacillus jilunlii.</title>
        <authorList>
            <person name="Sant'Anna F.H."/>
            <person name="Ambrosini A."/>
            <person name="Souza R."/>
            <person name="Bach E."/>
            <person name="Fernandes G."/>
            <person name="Balsanelli E."/>
            <person name="Baura V.A."/>
            <person name="Pedrosa F.O."/>
            <person name="Souza E.M."/>
            <person name="Passaglia L."/>
        </authorList>
    </citation>
    <scope>NUCLEOTIDE SEQUENCE [LARGE SCALE GENOMIC DNA]</scope>
    <source>
        <strain evidence="2 4">DSM 23019</strain>
    </source>
</reference>
<dbReference type="InterPro" id="IPR001387">
    <property type="entry name" value="Cro/C1-type_HTH"/>
</dbReference>
<reference evidence="3 5" key="2">
    <citation type="submission" date="2016-10" db="EMBL/GenBank/DDBJ databases">
        <authorList>
            <person name="de Groot N.N."/>
        </authorList>
    </citation>
    <scope>NUCLEOTIDE SEQUENCE [LARGE SCALE GENOMIC DNA]</scope>
    <source>
        <strain evidence="3 5">CGMCC 1.10239</strain>
    </source>
</reference>
<name>A0A1G9V3R3_9BACL</name>
<sequence length="311" mass="36394">MGMVLGETIKRIRKSRGMNQSDLAEGIMSRSNLSRFEGGKYYPGYDKLVLILDKLEMSLEELLFLHHDYAQPVKRTLHLALVEAGNRYEFEKVRDVSYECHRLYKTTRTEAYYHLYLLGQGLLIQYGHEDQIRQLSEIANYIKPYLLGVDTWYLYEFKLLNNFLFTLNSDDAIFFGLRAVQEFNKYHSFAESRTIQQHLLQNISNICLAERNYEKSLFFLTKALPLADKTNLLYDKIVTLVLYEITVICLKQSQNTSKLCSYLAILQQLDFMDSYHALLAVCRKHLSKGLQDLILNYESNVDNDIMKLKRS</sequence>
<dbReference type="NCBIfam" id="TIGR01716">
    <property type="entry name" value="RGG_Cterm"/>
    <property type="match status" value="1"/>
</dbReference>
<accession>A0A1G9V3R3</accession>
<dbReference type="CDD" id="cd00093">
    <property type="entry name" value="HTH_XRE"/>
    <property type="match status" value="1"/>
</dbReference>
<feature type="domain" description="HTH cro/C1-type" evidence="1">
    <location>
        <begin position="9"/>
        <end position="62"/>
    </location>
</feature>
<evidence type="ECO:0000313" key="2">
    <source>
        <dbReference type="EMBL" id="KWX80348.1"/>
    </source>
</evidence>
<dbReference type="EMBL" id="LIPY01000077">
    <property type="protein sequence ID" value="KWX80348.1"/>
    <property type="molecule type" value="Genomic_DNA"/>
</dbReference>
<evidence type="ECO:0000313" key="5">
    <source>
        <dbReference type="Proteomes" id="UP000182783"/>
    </source>
</evidence>
<dbReference type="PANTHER" id="PTHR37038">
    <property type="entry name" value="TRANSCRIPTIONAL REGULATOR-RELATED"/>
    <property type="match status" value="1"/>
</dbReference>
<dbReference type="Pfam" id="PF21259">
    <property type="entry name" value="Rgg_C"/>
    <property type="match status" value="1"/>
</dbReference>
<proteinExistence type="predicted"/>
<gene>
    <name evidence="2" type="ORF">AML91_01015</name>
    <name evidence="3" type="ORF">SAMN05216191_11623</name>
</gene>
<organism evidence="3 5">
    <name type="scientific">Paenibacillus jilunlii</name>
    <dbReference type="NCBI Taxonomy" id="682956"/>
    <lineage>
        <taxon>Bacteria</taxon>
        <taxon>Bacillati</taxon>
        <taxon>Bacillota</taxon>
        <taxon>Bacilli</taxon>
        <taxon>Bacillales</taxon>
        <taxon>Paenibacillaceae</taxon>
        <taxon>Paenibacillus</taxon>
    </lineage>
</organism>
<evidence type="ECO:0000259" key="1">
    <source>
        <dbReference type="PROSITE" id="PS50943"/>
    </source>
</evidence>
<dbReference type="AlphaFoldDB" id="A0A1G9V3R3"/>
<evidence type="ECO:0000313" key="4">
    <source>
        <dbReference type="Proteomes" id="UP000070252"/>
    </source>
</evidence>
<dbReference type="GO" id="GO:0003677">
    <property type="term" value="F:DNA binding"/>
    <property type="evidence" value="ECO:0007669"/>
    <property type="project" value="InterPro"/>
</dbReference>
<evidence type="ECO:0000313" key="3">
    <source>
        <dbReference type="EMBL" id="SDM66844.1"/>
    </source>
</evidence>
<dbReference type="InterPro" id="IPR011990">
    <property type="entry name" value="TPR-like_helical_dom_sf"/>
</dbReference>
<dbReference type="PROSITE" id="PS50943">
    <property type="entry name" value="HTH_CROC1"/>
    <property type="match status" value="1"/>
</dbReference>
<dbReference type="SUPFAM" id="SSF47413">
    <property type="entry name" value="lambda repressor-like DNA-binding domains"/>
    <property type="match status" value="1"/>
</dbReference>
<dbReference type="EMBL" id="FNGM01000016">
    <property type="protein sequence ID" value="SDM66844.1"/>
    <property type="molecule type" value="Genomic_DNA"/>
</dbReference>